<dbReference type="Pfam" id="PF04306">
    <property type="entry name" value="DUF456"/>
    <property type="match status" value="1"/>
</dbReference>
<keyword evidence="1" id="KW-0472">Membrane</keyword>
<dbReference type="InterPro" id="IPR007403">
    <property type="entry name" value="DUF456"/>
</dbReference>
<evidence type="ECO:0000313" key="2">
    <source>
        <dbReference type="EMBL" id="KHE73809.1"/>
    </source>
</evidence>
<name>A0A0B0DEX6_9MICC</name>
<feature type="transmembrane region" description="Helical" evidence="1">
    <location>
        <begin position="49"/>
        <end position="72"/>
    </location>
</feature>
<feature type="transmembrane region" description="Helical" evidence="1">
    <location>
        <begin position="12"/>
        <end position="43"/>
    </location>
</feature>
<evidence type="ECO:0000313" key="3">
    <source>
        <dbReference type="Proteomes" id="UP000030664"/>
    </source>
</evidence>
<feature type="transmembrane region" description="Helical" evidence="1">
    <location>
        <begin position="134"/>
        <end position="164"/>
    </location>
</feature>
<protein>
    <submittedName>
        <fullName evidence="2">Membrane protein</fullName>
    </submittedName>
</protein>
<dbReference type="AlphaFoldDB" id="A0A0B0DEX6"/>
<organism evidence="2 3">
    <name type="scientific">Kocuria marina</name>
    <dbReference type="NCBI Taxonomy" id="223184"/>
    <lineage>
        <taxon>Bacteria</taxon>
        <taxon>Bacillati</taxon>
        <taxon>Actinomycetota</taxon>
        <taxon>Actinomycetes</taxon>
        <taxon>Micrococcales</taxon>
        <taxon>Micrococcaceae</taxon>
        <taxon>Kocuria</taxon>
    </lineage>
</organism>
<dbReference type="PANTHER" id="PTHR39165:SF1">
    <property type="entry name" value="DUF456 DOMAIN-CONTAINING PROTEIN"/>
    <property type="match status" value="1"/>
</dbReference>
<comment type="caution">
    <text evidence="2">The sequence shown here is derived from an EMBL/GenBank/DDBJ whole genome shotgun (WGS) entry which is preliminary data.</text>
</comment>
<dbReference type="eggNOG" id="COG2839">
    <property type="taxonomic scope" value="Bacteria"/>
</dbReference>
<gene>
    <name evidence="2" type="ORF">AS25_10245</name>
</gene>
<dbReference type="STRING" id="223184.AS25_10245"/>
<reference evidence="2 3" key="1">
    <citation type="submission" date="2014-09" db="EMBL/GenBank/DDBJ databases">
        <title>High-quality draft genome sequence of Kocuria marina SO9-6, an actinobacterium isolated from a copper mine.</title>
        <authorList>
            <person name="Castro D.B."/>
            <person name="Pereira L.B."/>
            <person name="Silva M.V."/>
            <person name="Silva B.P."/>
            <person name="Zanardi B.R."/>
            <person name="Carlos C."/>
            <person name="Belgini D.R."/>
            <person name="Limache E.G."/>
            <person name="Lacerda G.V."/>
            <person name="Nery M.B."/>
            <person name="Gomes M.B."/>
            <person name="Souza S."/>
            <person name="Silva T.M."/>
            <person name="Rodrigues V.D."/>
            <person name="Paulino L.C."/>
            <person name="Vicentini R."/>
            <person name="Ferraz L.F."/>
            <person name="Ottoboni L.M."/>
        </authorList>
    </citation>
    <scope>NUCLEOTIDE SEQUENCE [LARGE SCALE GENOMIC DNA]</scope>
    <source>
        <strain evidence="2 3">SO9-6</strain>
    </source>
</reference>
<keyword evidence="1" id="KW-0812">Transmembrane</keyword>
<keyword evidence="1" id="KW-1133">Transmembrane helix</keyword>
<accession>A0A0B0DEX6</accession>
<sequence length="167" mass="17264">MTADIIATIATAVLIVIGCVGIVVPVLPGSITALIGLIIWAFVVRAPEGWVVLALGSTLLLAGMSASLVLTGSKLKRRAIPNRTLIFGVVGAVIGMFVIPVVGLFIGFVVGLLLSETVRNRDFNTALSTSWVAAKAMGVGILVELSCALLASLTFIIGAIVYFVTVN</sequence>
<evidence type="ECO:0000256" key="1">
    <source>
        <dbReference type="SAM" id="Phobius"/>
    </source>
</evidence>
<feature type="transmembrane region" description="Helical" evidence="1">
    <location>
        <begin position="84"/>
        <end position="114"/>
    </location>
</feature>
<dbReference type="PANTHER" id="PTHR39165">
    <property type="entry name" value="IG HYPOTHETICAL 17883"/>
    <property type="match status" value="1"/>
</dbReference>
<dbReference type="RefSeq" id="WP_035964874.1">
    <property type="nucleotide sequence ID" value="NZ_JROM01000045.1"/>
</dbReference>
<proteinExistence type="predicted"/>
<dbReference type="EMBL" id="JROM01000045">
    <property type="protein sequence ID" value="KHE73809.1"/>
    <property type="molecule type" value="Genomic_DNA"/>
</dbReference>
<dbReference type="Proteomes" id="UP000030664">
    <property type="component" value="Unassembled WGS sequence"/>
</dbReference>